<dbReference type="EMBL" id="OX459121">
    <property type="protein sequence ID" value="CAI9104162.1"/>
    <property type="molecule type" value="Genomic_DNA"/>
</dbReference>
<dbReference type="Pfam" id="PF22950">
    <property type="entry name" value="DUF7026"/>
    <property type="match status" value="1"/>
</dbReference>
<evidence type="ECO:0000259" key="1">
    <source>
        <dbReference type="Pfam" id="PF22950"/>
    </source>
</evidence>
<dbReference type="InterPro" id="IPR054290">
    <property type="entry name" value="DUF7026"/>
</dbReference>
<keyword evidence="3" id="KW-1185">Reference proteome</keyword>
<protein>
    <submittedName>
        <fullName evidence="2">OLC1v1002788C1</fullName>
    </submittedName>
</protein>
<accession>A0AAV1DBF1</accession>
<dbReference type="AlphaFoldDB" id="A0AAV1DBF1"/>
<evidence type="ECO:0000313" key="2">
    <source>
        <dbReference type="EMBL" id="CAI9104162.1"/>
    </source>
</evidence>
<dbReference type="Proteomes" id="UP001161247">
    <property type="component" value="Chromosome 4"/>
</dbReference>
<evidence type="ECO:0000313" key="3">
    <source>
        <dbReference type="Proteomes" id="UP001161247"/>
    </source>
</evidence>
<proteinExistence type="predicted"/>
<sequence>MAIKVSLLPSKPIQLIPNFPTNPFLSFYSSTHFSNQSRKHPIAVSCTNNNSSSNKSFSDSELALKLAAEVEKLNAQTVQREEAINKSRELLFTEFSNYMGWKAEEVKDRWRAMNEDDKLAVAQGFVSGWSDNFHPLSAKSTKELIEEYLADERESSSSNSGPVFFPSLKRLIGF</sequence>
<gene>
    <name evidence="2" type="ORF">OLC1_LOCUS13149</name>
</gene>
<reference evidence="2" key="1">
    <citation type="submission" date="2023-03" db="EMBL/GenBank/DDBJ databases">
        <authorList>
            <person name="Julca I."/>
        </authorList>
    </citation>
    <scope>NUCLEOTIDE SEQUENCE</scope>
</reference>
<organism evidence="2 3">
    <name type="scientific">Oldenlandia corymbosa var. corymbosa</name>
    <dbReference type="NCBI Taxonomy" id="529605"/>
    <lineage>
        <taxon>Eukaryota</taxon>
        <taxon>Viridiplantae</taxon>
        <taxon>Streptophyta</taxon>
        <taxon>Embryophyta</taxon>
        <taxon>Tracheophyta</taxon>
        <taxon>Spermatophyta</taxon>
        <taxon>Magnoliopsida</taxon>
        <taxon>eudicotyledons</taxon>
        <taxon>Gunneridae</taxon>
        <taxon>Pentapetalae</taxon>
        <taxon>asterids</taxon>
        <taxon>lamiids</taxon>
        <taxon>Gentianales</taxon>
        <taxon>Rubiaceae</taxon>
        <taxon>Rubioideae</taxon>
        <taxon>Spermacoceae</taxon>
        <taxon>Hedyotis-Oldenlandia complex</taxon>
        <taxon>Oldenlandia</taxon>
    </lineage>
</organism>
<name>A0AAV1DBF1_OLDCO</name>
<feature type="domain" description="DUF7026" evidence="1">
    <location>
        <begin position="80"/>
        <end position="129"/>
    </location>
</feature>